<sequence length="903" mass="99888">MPLFRWSCILGGRCMQIKEDEEIPEISGRRNNRICQSQRGLANVDDNEIEQAMLYMYRPCIGSISLGMMVCRPGILIHRDLVLTSHGNLPSFDAAIDSEFVICYLPSSHHRRGIPPKVVLTRRLEPQRYFLTSEVLDLTLVACERVPENISDIVPLSIHQHLGSMNFLEAGHQIYVVGHLNSNDKRGILVCGSAHTVVIPENDLCSNQLIAFTSDLKQDTTGKLWMTGSAGFDEKGEFSFMVVRPQFLYSMNATSDMPDGQFQRKSLENGSVCGIPQYGVPLYIIQDWMLAHGIRDLDNLPSPISSSMSAGFRRVMASLTGSKGIEDHPSNSHSSFTLRDGNSINYVVMDSGSIILEGQSWRNSSPPESFTSYEAAKLGNGSPLERFPTMQLESAMTSGGSRNGDSLNVKEMGCGTTAFVNQEESVVDECCYGPLPKRSVSVQDADLRLLRRSLSQILPSHPLRRRSRTLPSYLRTIDFPDEKQLHYGVTKPCASYLGPDHHEGLDNDKSHDMFSFECINPTPSPQKEYFSESNINDNHTQIRQAMEGDYGSNLSFMDVSSSEVYEEIPLQSQKSSALGESCNENRNNTVFTDNLSIEASNDRHSKDEQIPRSKQEYPSIDNLLFNAGSFEGSNQVTFLKERDKWKPSGKTSRVGHAGASYNNEIKVINERDKNSADEIKVINDVARHCDDGDMNTKITRDVTRVSSNDGKKLLGGSIIDETELSTCESSRSGNEIKASGCADEIYRDGITIDSAGESTKYDGISLISHSAAHAYNYFSIKLIGGDDVKADTIESEVYSREHNTFPSSKSVSSGYTTPLRPEEVSKRIQGYGNVSINMQQNKANIQKVKDQEKTEALASARHGSDGTGTPTTLRSLFGTSLLSGRWSKPGSNKVAPQSDEHPT</sequence>
<proteinExistence type="predicted"/>
<dbReference type="AlphaFoldDB" id="A0A8T2UCM4"/>
<dbReference type="OrthoDB" id="1925372at2759"/>
<dbReference type="PANTHER" id="PTHR35729:SF1">
    <property type="entry name" value="T1B9.12 PROTEIN"/>
    <property type="match status" value="1"/>
</dbReference>
<accession>A0A8T2UCM4</accession>
<feature type="region of interest" description="Disordered" evidence="1">
    <location>
        <begin position="854"/>
        <end position="903"/>
    </location>
</feature>
<comment type="caution">
    <text evidence="2">The sequence shown here is derived from an EMBL/GenBank/DDBJ whole genome shotgun (WGS) entry which is preliminary data.</text>
</comment>
<feature type="compositionally biased region" description="Basic and acidic residues" evidence="1">
    <location>
        <begin position="600"/>
        <end position="613"/>
    </location>
</feature>
<protein>
    <submittedName>
        <fullName evidence="2">Uncharacterized protein</fullName>
    </submittedName>
</protein>
<feature type="compositionally biased region" description="Polar residues" evidence="1">
    <location>
        <begin position="867"/>
        <end position="882"/>
    </location>
</feature>
<organism evidence="2 3">
    <name type="scientific">Ceratopteris richardii</name>
    <name type="common">Triangle waterfern</name>
    <dbReference type="NCBI Taxonomy" id="49495"/>
    <lineage>
        <taxon>Eukaryota</taxon>
        <taxon>Viridiplantae</taxon>
        <taxon>Streptophyta</taxon>
        <taxon>Embryophyta</taxon>
        <taxon>Tracheophyta</taxon>
        <taxon>Polypodiopsida</taxon>
        <taxon>Polypodiidae</taxon>
        <taxon>Polypodiales</taxon>
        <taxon>Pteridineae</taxon>
        <taxon>Pteridaceae</taxon>
        <taxon>Parkerioideae</taxon>
        <taxon>Ceratopteris</taxon>
    </lineage>
</organism>
<keyword evidence="3" id="KW-1185">Reference proteome</keyword>
<dbReference type="EMBL" id="CM035412">
    <property type="protein sequence ID" value="KAH7434001.1"/>
    <property type="molecule type" value="Genomic_DNA"/>
</dbReference>
<gene>
    <name evidence="2" type="ORF">KP509_07G096600</name>
</gene>
<dbReference type="Proteomes" id="UP000825935">
    <property type="component" value="Chromosome 7"/>
</dbReference>
<dbReference type="PANTHER" id="PTHR35729">
    <property type="entry name" value="T1B9.12 PROTEIN"/>
    <property type="match status" value="1"/>
</dbReference>
<evidence type="ECO:0000313" key="2">
    <source>
        <dbReference type="EMBL" id="KAH7434001.1"/>
    </source>
</evidence>
<feature type="region of interest" description="Disordered" evidence="1">
    <location>
        <begin position="594"/>
        <end position="613"/>
    </location>
</feature>
<name>A0A8T2UCM4_CERRI</name>
<reference evidence="2" key="1">
    <citation type="submission" date="2021-08" db="EMBL/GenBank/DDBJ databases">
        <title>WGS assembly of Ceratopteris richardii.</title>
        <authorList>
            <person name="Marchant D.B."/>
            <person name="Chen G."/>
            <person name="Jenkins J."/>
            <person name="Shu S."/>
            <person name="Leebens-Mack J."/>
            <person name="Grimwood J."/>
            <person name="Schmutz J."/>
            <person name="Soltis P."/>
            <person name="Soltis D."/>
            <person name="Chen Z.-H."/>
        </authorList>
    </citation>
    <scope>NUCLEOTIDE SEQUENCE</scope>
    <source>
        <strain evidence="2">Whitten #5841</strain>
        <tissue evidence="2">Leaf</tissue>
    </source>
</reference>
<evidence type="ECO:0000313" key="3">
    <source>
        <dbReference type="Proteomes" id="UP000825935"/>
    </source>
</evidence>
<evidence type="ECO:0000256" key="1">
    <source>
        <dbReference type="SAM" id="MobiDB-lite"/>
    </source>
</evidence>